<comment type="caution">
    <text evidence="1">The sequence shown here is derived from an EMBL/GenBank/DDBJ whole genome shotgun (WGS) entry which is preliminary data.</text>
</comment>
<name>A0ABP7HN51_9ACTN</name>
<proteinExistence type="predicted"/>
<gene>
    <name evidence="1" type="ORF">GCM10022403_034830</name>
</gene>
<dbReference type="EMBL" id="BAABDE010000016">
    <property type="protein sequence ID" value="GAA3798003.1"/>
    <property type="molecule type" value="Genomic_DNA"/>
</dbReference>
<dbReference type="RefSeq" id="WP_275780122.1">
    <property type="nucleotide sequence ID" value="NZ_BAABDE010000016.1"/>
</dbReference>
<protein>
    <submittedName>
        <fullName evidence="1">Uncharacterized protein</fullName>
    </submittedName>
</protein>
<reference evidence="2" key="1">
    <citation type="journal article" date="2019" name="Int. J. Syst. Evol. Microbiol.">
        <title>The Global Catalogue of Microorganisms (GCM) 10K type strain sequencing project: providing services to taxonomists for standard genome sequencing and annotation.</title>
        <authorList>
            <consortium name="The Broad Institute Genomics Platform"/>
            <consortium name="The Broad Institute Genome Sequencing Center for Infectious Disease"/>
            <person name="Wu L."/>
            <person name="Ma J."/>
        </authorList>
    </citation>
    <scope>NUCLEOTIDE SEQUENCE [LARGE SCALE GENOMIC DNA]</scope>
    <source>
        <strain evidence="2">JCM 17138</strain>
    </source>
</reference>
<evidence type="ECO:0000313" key="2">
    <source>
        <dbReference type="Proteomes" id="UP001501009"/>
    </source>
</evidence>
<accession>A0ABP7HN51</accession>
<keyword evidence="2" id="KW-1185">Reference proteome</keyword>
<evidence type="ECO:0000313" key="1">
    <source>
        <dbReference type="EMBL" id="GAA3798003.1"/>
    </source>
</evidence>
<sequence>MANLPTACKMIAKACDAFADHIEIAKRRLPYEETDPTGEILWPWQQPRFGGNGHDGGLPELVAGDMQIAALGRIPHALDSSRPG</sequence>
<organism evidence="1 2">
    <name type="scientific">Streptomyces coacervatus</name>
    <dbReference type="NCBI Taxonomy" id="647381"/>
    <lineage>
        <taxon>Bacteria</taxon>
        <taxon>Bacillati</taxon>
        <taxon>Actinomycetota</taxon>
        <taxon>Actinomycetes</taxon>
        <taxon>Kitasatosporales</taxon>
        <taxon>Streptomycetaceae</taxon>
        <taxon>Streptomyces</taxon>
    </lineage>
</organism>
<dbReference type="Proteomes" id="UP001501009">
    <property type="component" value="Unassembled WGS sequence"/>
</dbReference>